<accession>A0AA40CYK0</accession>
<reference evidence="1" key="1">
    <citation type="submission" date="2023-06" db="EMBL/GenBank/DDBJ databases">
        <title>Genome-scale phylogeny and comparative genomics of the fungal order Sordariales.</title>
        <authorList>
            <consortium name="Lawrence Berkeley National Laboratory"/>
            <person name="Hensen N."/>
            <person name="Bonometti L."/>
            <person name="Westerberg I."/>
            <person name="Brannstrom I.O."/>
            <person name="Guillou S."/>
            <person name="Cros-Aarteil S."/>
            <person name="Calhoun S."/>
            <person name="Haridas S."/>
            <person name="Kuo A."/>
            <person name="Mondo S."/>
            <person name="Pangilinan J."/>
            <person name="Riley R."/>
            <person name="Labutti K."/>
            <person name="Andreopoulos B."/>
            <person name="Lipzen A."/>
            <person name="Chen C."/>
            <person name="Yanf M."/>
            <person name="Daum C."/>
            <person name="Ng V."/>
            <person name="Clum A."/>
            <person name="Steindorff A."/>
            <person name="Ohm R."/>
            <person name="Martin F."/>
            <person name="Silar P."/>
            <person name="Natvig D."/>
            <person name="Lalanne C."/>
            <person name="Gautier V."/>
            <person name="Ament-Velasquez S.L."/>
            <person name="Kruys A."/>
            <person name="Hutchinson M.I."/>
            <person name="Powell A.J."/>
            <person name="Barry K."/>
            <person name="Miller A.N."/>
            <person name="Grigoriev I.V."/>
            <person name="Debuchy R."/>
            <person name="Gladieux P."/>
            <person name="Thoren M.H."/>
            <person name="Johannesson H."/>
        </authorList>
    </citation>
    <scope>NUCLEOTIDE SEQUENCE</scope>
    <source>
        <strain evidence="1">SMH2532-1</strain>
    </source>
</reference>
<keyword evidence="2" id="KW-1185">Reference proteome</keyword>
<evidence type="ECO:0000313" key="2">
    <source>
        <dbReference type="Proteomes" id="UP001174936"/>
    </source>
</evidence>
<evidence type="ECO:0008006" key="3">
    <source>
        <dbReference type="Google" id="ProtNLM"/>
    </source>
</evidence>
<dbReference type="AlphaFoldDB" id="A0AA40CYK0"/>
<name>A0AA40CYK0_9PEZI</name>
<dbReference type="EMBL" id="JAULSV010000001">
    <property type="protein sequence ID" value="KAK0655237.1"/>
    <property type="molecule type" value="Genomic_DNA"/>
</dbReference>
<comment type="caution">
    <text evidence="1">The sequence shown here is derived from an EMBL/GenBank/DDBJ whole genome shotgun (WGS) entry which is preliminary data.</text>
</comment>
<evidence type="ECO:0000313" key="1">
    <source>
        <dbReference type="EMBL" id="KAK0655237.1"/>
    </source>
</evidence>
<dbReference type="Proteomes" id="UP001174936">
    <property type="component" value="Unassembled WGS sequence"/>
</dbReference>
<organism evidence="1 2">
    <name type="scientific">Cercophora newfieldiana</name>
    <dbReference type="NCBI Taxonomy" id="92897"/>
    <lineage>
        <taxon>Eukaryota</taxon>
        <taxon>Fungi</taxon>
        <taxon>Dikarya</taxon>
        <taxon>Ascomycota</taxon>
        <taxon>Pezizomycotina</taxon>
        <taxon>Sordariomycetes</taxon>
        <taxon>Sordariomycetidae</taxon>
        <taxon>Sordariales</taxon>
        <taxon>Lasiosphaeriaceae</taxon>
        <taxon>Cercophora</taxon>
    </lineage>
</organism>
<gene>
    <name evidence="1" type="ORF">B0T16DRAFT_396533</name>
</gene>
<sequence>MENHRDDDEPDALAPGSFQDLMELLEELDHDSPREPFAGMAFFVSPAQYLTILQMELPSPPGPSDYSGNILYYKSTTSWIHRSLVLFFARTLNHHIAGWMKNCTLKEFLDTAFVFPTEVADANNPPTFYLIPDVALLLGEPGQDLSSSPPLVVEVMYAHQFSCEQAEERYKQYFRAKDGGVKVLICLRLHYARGIDRAKKTAEKLDRSSVGMWMMDKDGNVQTVLR</sequence>
<protein>
    <recommendedName>
        <fullName evidence="3">Restriction endonuclease domain-containing protein</fullName>
    </recommendedName>
</protein>
<proteinExistence type="predicted"/>